<gene>
    <name evidence="1" type="ORF">HPB52_016842</name>
</gene>
<dbReference type="GO" id="GO:0004222">
    <property type="term" value="F:metalloendopeptidase activity"/>
    <property type="evidence" value="ECO:0007669"/>
    <property type="project" value="InterPro"/>
</dbReference>
<dbReference type="PANTHER" id="PTHR11733">
    <property type="entry name" value="ZINC METALLOPROTEASE FAMILY M13 NEPRILYSIN-RELATED"/>
    <property type="match status" value="1"/>
</dbReference>
<dbReference type="InterPro" id="IPR024079">
    <property type="entry name" value="MetalloPept_cat_dom_sf"/>
</dbReference>
<dbReference type="InterPro" id="IPR000718">
    <property type="entry name" value="Peptidase_M13"/>
</dbReference>
<dbReference type="EMBL" id="JABSTV010001250">
    <property type="protein sequence ID" value="KAH7957264.1"/>
    <property type="molecule type" value="Genomic_DNA"/>
</dbReference>
<dbReference type="VEuPathDB" id="VectorBase:RSAN_027618"/>
<reference evidence="1" key="1">
    <citation type="journal article" date="2020" name="Cell">
        <title>Large-Scale Comparative Analyses of Tick Genomes Elucidate Their Genetic Diversity and Vector Capacities.</title>
        <authorList>
            <consortium name="Tick Genome and Microbiome Consortium (TIGMIC)"/>
            <person name="Jia N."/>
            <person name="Wang J."/>
            <person name="Shi W."/>
            <person name="Du L."/>
            <person name="Sun Y."/>
            <person name="Zhan W."/>
            <person name="Jiang J.F."/>
            <person name="Wang Q."/>
            <person name="Zhang B."/>
            <person name="Ji P."/>
            <person name="Bell-Sakyi L."/>
            <person name="Cui X.M."/>
            <person name="Yuan T.T."/>
            <person name="Jiang B.G."/>
            <person name="Yang W.F."/>
            <person name="Lam T.T."/>
            <person name="Chang Q.C."/>
            <person name="Ding S.J."/>
            <person name="Wang X.J."/>
            <person name="Zhu J.G."/>
            <person name="Ruan X.D."/>
            <person name="Zhao L."/>
            <person name="Wei J.T."/>
            <person name="Ye R.Z."/>
            <person name="Que T.C."/>
            <person name="Du C.H."/>
            <person name="Zhou Y.H."/>
            <person name="Cheng J.X."/>
            <person name="Dai P.F."/>
            <person name="Guo W.B."/>
            <person name="Han X.H."/>
            <person name="Huang E.J."/>
            <person name="Li L.F."/>
            <person name="Wei W."/>
            <person name="Gao Y.C."/>
            <person name="Liu J.Z."/>
            <person name="Shao H.Z."/>
            <person name="Wang X."/>
            <person name="Wang C.C."/>
            <person name="Yang T.C."/>
            <person name="Huo Q.B."/>
            <person name="Li W."/>
            <person name="Chen H.Y."/>
            <person name="Chen S.E."/>
            <person name="Zhou L.G."/>
            <person name="Ni X.B."/>
            <person name="Tian J.H."/>
            <person name="Sheng Y."/>
            <person name="Liu T."/>
            <person name="Pan Y.S."/>
            <person name="Xia L.Y."/>
            <person name="Li J."/>
            <person name="Zhao F."/>
            <person name="Cao W.C."/>
        </authorList>
    </citation>
    <scope>NUCLEOTIDE SEQUENCE</scope>
    <source>
        <strain evidence="1">Rsan-2018</strain>
    </source>
</reference>
<dbReference type="AlphaFoldDB" id="A0A9D4PWU7"/>
<dbReference type="GO" id="GO:0016485">
    <property type="term" value="P:protein processing"/>
    <property type="evidence" value="ECO:0007669"/>
    <property type="project" value="TreeGrafter"/>
</dbReference>
<dbReference type="PANTHER" id="PTHR11733:SF241">
    <property type="entry name" value="GH26575P-RELATED"/>
    <property type="match status" value="1"/>
</dbReference>
<sequence length="291" mass="32960">MFGARAGYKCELEPSLWCRRTSSRYSRQLFEFTDQLWFLKGRSANDACYEHVNKVMKLAITSHHFQSEGACDDTAPKADEQIDMKGVEQADDKVGAGFVLGDFRDDDDDVRELDESFPDVPLGRLFPTWIKYRSLNAHLAWKDQKTILYDETDVNAYYSPSQEALVIPTSIMTRPFLYLYGPIALNYGGLGMLSLSRQEEKLDDTTDSENLSDLVGTMVAYAAYSSLPEKYKSETLAGLNTSSEQLFFISHCLKCYERGKPITGVNDAKMTQNIQLEKRRPSVRVAKTTLT</sequence>
<evidence type="ECO:0000313" key="2">
    <source>
        <dbReference type="Proteomes" id="UP000821837"/>
    </source>
</evidence>
<keyword evidence="2" id="KW-1185">Reference proteome</keyword>
<reference evidence="1" key="2">
    <citation type="submission" date="2021-09" db="EMBL/GenBank/DDBJ databases">
        <authorList>
            <person name="Jia N."/>
            <person name="Wang J."/>
            <person name="Shi W."/>
            <person name="Du L."/>
            <person name="Sun Y."/>
            <person name="Zhan W."/>
            <person name="Jiang J."/>
            <person name="Wang Q."/>
            <person name="Zhang B."/>
            <person name="Ji P."/>
            <person name="Sakyi L.B."/>
            <person name="Cui X."/>
            <person name="Yuan T."/>
            <person name="Jiang B."/>
            <person name="Yang W."/>
            <person name="Lam T.T.-Y."/>
            <person name="Chang Q."/>
            <person name="Ding S."/>
            <person name="Wang X."/>
            <person name="Zhu J."/>
            <person name="Ruan X."/>
            <person name="Zhao L."/>
            <person name="Wei J."/>
            <person name="Que T."/>
            <person name="Du C."/>
            <person name="Cheng J."/>
            <person name="Dai P."/>
            <person name="Han X."/>
            <person name="Huang E."/>
            <person name="Gao Y."/>
            <person name="Liu J."/>
            <person name="Shao H."/>
            <person name="Ye R."/>
            <person name="Li L."/>
            <person name="Wei W."/>
            <person name="Wang X."/>
            <person name="Wang C."/>
            <person name="Huo Q."/>
            <person name="Li W."/>
            <person name="Guo W."/>
            <person name="Chen H."/>
            <person name="Chen S."/>
            <person name="Zhou L."/>
            <person name="Zhou L."/>
            <person name="Ni X."/>
            <person name="Tian J."/>
            <person name="Zhou Y."/>
            <person name="Sheng Y."/>
            <person name="Liu T."/>
            <person name="Pan Y."/>
            <person name="Xia L."/>
            <person name="Li J."/>
            <person name="Zhao F."/>
            <person name="Cao W."/>
        </authorList>
    </citation>
    <scope>NUCLEOTIDE SEQUENCE</scope>
    <source>
        <strain evidence="1">Rsan-2018</strain>
        <tissue evidence="1">Larvae</tissue>
    </source>
</reference>
<accession>A0A9D4PWU7</accession>
<dbReference type="Proteomes" id="UP000821837">
    <property type="component" value="Unassembled WGS sequence"/>
</dbReference>
<evidence type="ECO:0000313" key="1">
    <source>
        <dbReference type="EMBL" id="KAH7957264.1"/>
    </source>
</evidence>
<dbReference type="GO" id="GO:0005886">
    <property type="term" value="C:plasma membrane"/>
    <property type="evidence" value="ECO:0007669"/>
    <property type="project" value="TreeGrafter"/>
</dbReference>
<proteinExistence type="predicted"/>
<comment type="caution">
    <text evidence="1">The sequence shown here is derived from an EMBL/GenBank/DDBJ whole genome shotgun (WGS) entry which is preliminary data.</text>
</comment>
<organism evidence="1 2">
    <name type="scientific">Rhipicephalus sanguineus</name>
    <name type="common">Brown dog tick</name>
    <name type="synonym">Ixodes sanguineus</name>
    <dbReference type="NCBI Taxonomy" id="34632"/>
    <lineage>
        <taxon>Eukaryota</taxon>
        <taxon>Metazoa</taxon>
        <taxon>Ecdysozoa</taxon>
        <taxon>Arthropoda</taxon>
        <taxon>Chelicerata</taxon>
        <taxon>Arachnida</taxon>
        <taxon>Acari</taxon>
        <taxon>Parasitiformes</taxon>
        <taxon>Ixodida</taxon>
        <taxon>Ixodoidea</taxon>
        <taxon>Ixodidae</taxon>
        <taxon>Rhipicephalinae</taxon>
        <taxon>Rhipicephalus</taxon>
        <taxon>Rhipicephalus</taxon>
    </lineage>
</organism>
<protein>
    <submittedName>
        <fullName evidence="1">Uncharacterized protein</fullName>
    </submittedName>
</protein>
<dbReference type="SUPFAM" id="SSF55486">
    <property type="entry name" value="Metalloproteases ('zincins'), catalytic domain"/>
    <property type="match status" value="1"/>
</dbReference>
<dbReference type="Gene3D" id="3.40.390.10">
    <property type="entry name" value="Collagenase (Catalytic Domain)"/>
    <property type="match status" value="2"/>
</dbReference>
<name>A0A9D4PWU7_RHISA</name>